<evidence type="ECO:0000313" key="3">
    <source>
        <dbReference type="EMBL" id="PNF40628.1"/>
    </source>
</evidence>
<feature type="signal peptide" evidence="1">
    <location>
        <begin position="1"/>
        <end position="24"/>
    </location>
</feature>
<feature type="chain" id="PRO_5014433326" description="GRHL1/CP2 C-terminal domain-containing protein" evidence="1">
    <location>
        <begin position="25"/>
        <end position="68"/>
    </location>
</feature>
<organism evidence="3 4">
    <name type="scientific">Cryptotermes secundus</name>
    <dbReference type="NCBI Taxonomy" id="105785"/>
    <lineage>
        <taxon>Eukaryota</taxon>
        <taxon>Metazoa</taxon>
        <taxon>Ecdysozoa</taxon>
        <taxon>Arthropoda</taxon>
        <taxon>Hexapoda</taxon>
        <taxon>Insecta</taxon>
        <taxon>Pterygota</taxon>
        <taxon>Neoptera</taxon>
        <taxon>Polyneoptera</taxon>
        <taxon>Dictyoptera</taxon>
        <taxon>Blattodea</taxon>
        <taxon>Blattoidea</taxon>
        <taxon>Termitoidae</taxon>
        <taxon>Kalotermitidae</taxon>
        <taxon>Cryptotermitinae</taxon>
        <taxon>Cryptotermes</taxon>
    </lineage>
</organism>
<accession>A0A2J7RIG4</accession>
<evidence type="ECO:0000256" key="1">
    <source>
        <dbReference type="SAM" id="SignalP"/>
    </source>
</evidence>
<evidence type="ECO:0000259" key="2">
    <source>
        <dbReference type="Pfam" id="PF25416"/>
    </source>
</evidence>
<dbReference type="OrthoDB" id="7680836at2759"/>
<keyword evidence="1" id="KW-0732">Signal</keyword>
<dbReference type="AlphaFoldDB" id="A0A2J7RIG4"/>
<dbReference type="InterPro" id="IPR057520">
    <property type="entry name" value="GRHL1/CP2_C"/>
</dbReference>
<dbReference type="InParanoid" id="A0A2J7RIG4"/>
<protein>
    <recommendedName>
        <fullName evidence="2">GRHL1/CP2 C-terminal domain-containing protein</fullName>
    </recommendedName>
</protein>
<dbReference type="STRING" id="105785.A0A2J7RIG4"/>
<proteinExistence type="predicted"/>
<feature type="domain" description="GRHL1/CP2 C-terminal" evidence="2">
    <location>
        <begin position="27"/>
        <end position="63"/>
    </location>
</feature>
<sequence length="68" mass="8125">MSVRIQRTCIHLCMLFLLRHKGYSMRIIAKIDDDMLKYYCNEDLFLLDIKQVEGDDAFEVTLIELMDH</sequence>
<name>A0A2J7RIG4_9NEOP</name>
<comment type="caution">
    <text evidence="3">The sequence shown here is derived from an EMBL/GenBank/DDBJ whole genome shotgun (WGS) entry which is preliminary data.</text>
</comment>
<evidence type="ECO:0000313" key="4">
    <source>
        <dbReference type="Proteomes" id="UP000235965"/>
    </source>
</evidence>
<dbReference type="Pfam" id="PF25416">
    <property type="entry name" value="GRHL1_C"/>
    <property type="match status" value="1"/>
</dbReference>
<reference evidence="3 4" key="1">
    <citation type="submission" date="2017-12" db="EMBL/GenBank/DDBJ databases">
        <title>Hemimetabolous genomes reveal molecular basis of termite eusociality.</title>
        <authorList>
            <person name="Harrison M.C."/>
            <person name="Jongepier E."/>
            <person name="Robertson H.M."/>
            <person name="Arning N."/>
            <person name="Bitard-Feildel T."/>
            <person name="Chao H."/>
            <person name="Childers C.P."/>
            <person name="Dinh H."/>
            <person name="Doddapaneni H."/>
            <person name="Dugan S."/>
            <person name="Gowin J."/>
            <person name="Greiner C."/>
            <person name="Han Y."/>
            <person name="Hu H."/>
            <person name="Hughes D.S.T."/>
            <person name="Huylmans A.-K."/>
            <person name="Kemena C."/>
            <person name="Kremer L.P.M."/>
            <person name="Lee S.L."/>
            <person name="Lopez-Ezquerra A."/>
            <person name="Mallet L."/>
            <person name="Monroy-Kuhn J.M."/>
            <person name="Moser A."/>
            <person name="Murali S.C."/>
            <person name="Muzny D.M."/>
            <person name="Otani S."/>
            <person name="Piulachs M.-D."/>
            <person name="Poelchau M."/>
            <person name="Qu J."/>
            <person name="Schaub F."/>
            <person name="Wada-Katsumata A."/>
            <person name="Worley K.C."/>
            <person name="Xie Q."/>
            <person name="Ylla G."/>
            <person name="Poulsen M."/>
            <person name="Gibbs R.A."/>
            <person name="Schal C."/>
            <person name="Richards S."/>
            <person name="Belles X."/>
            <person name="Korb J."/>
            <person name="Bornberg-Bauer E."/>
        </authorList>
    </citation>
    <scope>NUCLEOTIDE SEQUENCE [LARGE SCALE GENOMIC DNA]</scope>
    <source>
        <tissue evidence="3">Whole body</tissue>
    </source>
</reference>
<dbReference type="EMBL" id="NEVH01003500">
    <property type="protein sequence ID" value="PNF40628.1"/>
    <property type="molecule type" value="Genomic_DNA"/>
</dbReference>
<keyword evidence="4" id="KW-1185">Reference proteome</keyword>
<dbReference type="Proteomes" id="UP000235965">
    <property type="component" value="Unassembled WGS sequence"/>
</dbReference>
<gene>
    <name evidence="3" type="ORF">B7P43_G05900</name>
</gene>